<gene>
    <name evidence="1" type="ORF">RCA_04305</name>
</gene>
<evidence type="ECO:0000313" key="2">
    <source>
        <dbReference type="Proteomes" id="UP000007878"/>
    </source>
</evidence>
<sequence>MEYIFNQNLVDQTDIVTIRKYQEALALLEQVYDMNKLIFTQKSGKN</sequence>
<organism evidence="1 2">
    <name type="scientific">Rickettsia canadensis str. CA410</name>
    <dbReference type="NCBI Taxonomy" id="1105107"/>
    <lineage>
        <taxon>Bacteria</taxon>
        <taxon>Pseudomonadati</taxon>
        <taxon>Pseudomonadota</taxon>
        <taxon>Alphaproteobacteria</taxon>
        <taxon>Rickettsiales</taxon>
        <taxon>Rickettsiaceae</taxon>
        <taxon>Rickettsieae</taxon>
        <taxon>Rickettsia</taxon>
        <taxon>belli group</taxon>
    </lineage>
</organism>
<accession>A0ABM5MT47</accession>
<dbReference type="EMBL" id="CP003304">
    <property type="protein sequence ID" value="AFB21416.1"/>
    <property type="molecule type" value="Genomic_DNA"/>
</dbReference>
<evidence type="ECO:0000313" key="1">
    <source>
        <dbReference type="EMBL" id="AFB21416.1"/>
    </source>
</evidence>
<protein>
    <submittedName>
        <fullName evidence="1">Uncharacterized protein</fullName>
    </submittedName>
</protein>
<proteinExistence type="predicted"/>
<reference evidence="2" key="1">
    <citation type="submission" date="2012-02" db="EMBL/GenBank/DDBJ databases">
        <title>Complete genome sequence of Rickettsia parkeri strain Portsmouth.</title>
        <authorList>
            <person name="Johnson S.L."/>
            <person name="Munk A.C."/>
            <person name="Han S."/>
            <person name="Bruce D.C."/>
            <person name="Dasch G.A."/>
        </authorList>
    </citation>
    <scope>NUCLEOTIDE SEQUENCE [LARGE SCALE GENOMIC DNA]</scope>
    <source>
        <strain evidence="2">CA410</strain>
    </source>
</reference>
<dbReference type="Proteomes" id="UP000007878">
    <property type="component" value="Chromosome"/>
</dbReference>
<name>A0ABM5MT47_RICCA</name>
<keyword evidence="2" id="KW-1185">Reference proteome</keyword>